<dbReference type="GO" id="GO:0015074">
    <property type="term" value="P:DNA integration"/>
    <property type="evidence" value="ECO:0007669"/>
    <property type="project" value="UniProtKB-KW"/>
</dbReference>
<evidence type="ECO:0000256" key="1">
    <source>
        <dbReference type="ARBA" id="ARBA00008857"/>
    </source>
</evidence>
<comment type="similarity">
    <text evidence="1">Belongs to the 'phage' integrase family.</text>
</comment>
<dbReference type="GO" id="GO:0006310">
    <property type="term" value="P:DNA recombination"/>
    <property type="evidence" value="ECO:0007669"/>
    <property type="project" value="UniProtKB-KW"/>
</dbReference>
<dbReference type="PANTHER" id="PTHR30349:SF41">
    <property type="entry name" value="INTEGRASE_RECOMBINASE PROTEIN MJ0367-RELATED"/>
    <property type="match status" value="1"/>
</dbReference>
<dbReference type="EMBL" id="JANGBO010000002">
    <property type="protein sequence ID" value="MCQ5060939.1"/>
    <property type="molecule type" value="Genomic_DNA"/>
</dbReference>
<evidence type="ECO:0000313" key="9">
    <source>
        <dbReference type="Proteomes" id="UP001204814"/>
    </source>
</evidence>
<dbReference type="InterPro" id="IPR044068">
    <property type="entry name" value="CB"/>
</dbReference>
<dbReference type="AlphaFoldDB" id="A0AAP2UDQ2"/>
<dbReference type="Gene3D" id="1.10.150.130">
    <property type="match status" value="1"/>
</dbReference>
<proteinExistence type="inferred from homology"/>
<dbReference type="PROSITE" id="PS51898">
    <property type="entry name" value="TYR_RECOMBINASE"/>
    <property type="match status" value="1"/>
</dbReference>
<dbReference type="Pfam" id="PF00589">
    <property type="entry name" value="Phage_integrase"/>
    <property type="match status" value="1"/>
</dbReference>
<dbReference type="GO" id="GO:0003677">
    <property type="term" value="F:DNA binding"/>
    <property type="evidence" value="ECO:0007669"/>
    <property type="project" value="UniProtKB-UniRule"/>
</dbReference>
<dbReference type="Proteomes" id="UP001204814">
    <property type="component" value="Unassembled WGS sequence"/>
</dbReference>
<dbReference type="InterPro" id="IPR002104">
    <property type="entry name" value="Integrase_catalytic"/>
</dbReference>
<evidence type="ECO:0000256" key="2">
    <source>
        <dbReference type="ARBA" id="ARBA00022908"/>
    </source>
</evidence>
<feature type="domain" description="Tyr recombinase" evidence="6">
    <location>
        <begin position="104"/>
        <end position="299"/>
    </location>
</feature>
<keyword evidence="4" id="KW-0233">DNA recombination</keyword>
<dbReference type="SUPFAM" id="SSF56349">
    <property type="entry name" value="DNA breaking-rejoining enzymes"/>
    <property type="match status" value="1"/>
</dbReference>
<evidence type="ECO:0000256" key="5">
    <source>
        <dbReference type="PROSITE-ProRule" id="PRU01248"/>
    </source>
</evidence>
<dbReference type="InterPro" id="IPR011010">
    <property type="entry name" value="DNA_brk_join_enz"/>
</dbReference>
<sequence length="300" mass="35346">MLSSETLCLNWLESIKENIKSSTYDKYERIVDKYLISFFNKNHLDTLNESILKKYILDLMNQGLSSSMLKGIKNVIKAIYNYYENQYGLNHIDFSLVKIEDDQKELKILNSKQIKQLHHYCLKDNNSNHLSILLAIDTGMMIGEICALKRKDIDLNIGIININKRAQRVKNRNQGSKTVYELVDVRWPVKREVILPNYLIHYLENYLRKINDNDYIISGNQQLPDMKTLQRRLNKVENDLGFEMTYKDLRNTFKERCIQSGMNIYSVMEIMGISNMKFTLSQDNYSSHDIKKHEINKLVK</sequence>
<reference evidence="8" key="1">
    <citation type="submission" date="2022-06" db="EMBL/GenBank/DDBJ databases">
        <title>Isolation of gut microbiota from human fecal samples.</title>
        <authorList>
            <person name="Pamer E.G."/>
            <person name="Barat B."/>
            <person name="Waligurski E."/>
            <person name="Medina S."/>
            <person name="Paddock L."/>
            <person name="Mostad J."/>
        </authorList>
    </citation>
    <scope>NUCLEOTIDE SEQUENCE</scope>
    <source>
        <strain evidence="8">DFI.6.24</strain>
    </source>
</reference>
<evidence type="ECO:0000256" key="4">
    <source>
        <dbReference type="ARBA" id="ARBA00023172"/>
    </source>
</evidence>
<dbReference type="PANTHER" id="PTHR30349">
    <property type="entry name" value="PHAGE INTEGRASE-RELATED"/>
    <property type="match status" value="1"/>
</dbReference>
<accession>A0AAP2UDQ2</accession>
<dbReference type="InterPro" id="IPR004107">
    <property type="entry name" value="Integrase_SAM-like_N"/>
</dbReference>
<evidence type="ECO:0000313" key="8">
    <source>
        <dbReference type="EMBL" id="MCQ5060939.1"/>
    </source>
</evidence>
<feature type="domain" description="Core-binding (CB)" evidence="7">
    <location>
        <begin position="2"/>
        <end position="84"/>
    </location>
</feature>
<evidence type="ECO:0000256" key="3">
    <source>
        <dbReference type="ARBA" id="ARBA00023125"/>
    </source>
</evidence>
<comment type="caution">
    <text evidence="8">The sequence shown here is derived from an EMBL/GenBank/DDBJ whole genome shotgun (WGS) entry which is preliminary data.</text>
</comment>
<gene>
    <name evidence="8" type="ORF">NE542_03695</name>
</gene>
<organism evidence="8 9">
    <name type="scientific">Faecalibacillus intestinalis</name>
    <dbReference type="NCBI Taxonomy" id="1982626"/>
    <lineage>
        <taxon>Bacteria</taxon>
        <taxon>Bacillati</taxon>
        <taxon>Bacillota</taxon>
        <taxon>Erysipelotrichia</taxon>
        <taxon>Erysipelotrichales</taxon>
        <taxon>Coprobacillaceae</taxon>
        <taxon>Faecalibacillus</taxon>
    </lineage>
</organism>
<keyword evidence="3 5" id="KW-0238">DNA-binding</keyword>
<dbReference type="Pfam" id="PF14659">
    <property type="entry name" value="Phage_int_SAM_3"/>
    <property type="match status" value="1"/>
</dbReference>
<protein>
    <submittedName>
        <fullName evidence="8">Site-specific integrase</fullName>
    </submittedName>
</protein>
<dbReference type="RefSeq" id="WP_117346601.1">
    <property type="nucleotide sequence ID" value="NZ_JAJDKX010000051.1"/>
</dbReference>
<dbReference type="PROSITE" id="PS51900">
    <property type="entry name" value="CB"/>
    <property type="match status" value="1"/>
</dbReference>
<evidence type="ECO:0000259" key="7">
    <source>
        <dbReference type="PROSITE" id="PS51900"/>
    </source>
</evidence>
<dbReference type="Gene3D" id="1.10.443.10">
    <property type="entry name" value="Intergrase catalytic core"/>
    <property type="match status" value="1"/>
</dbReference>
<name>A0AAP2UDQ2_9FIRM</name>
<evidence type="ECO:0000259" key="6">
    <source>
        <dbReference type="PROSITE" id="PS51898"/>
    </source>
</evidence>
<dbReference type="InterPro" id="IPR013762">
    <property type="entry name" value="Integrase-like_cat_sf"/>
</dbReference>
<dbReference type="InterPro" id="IPR010998">
    <property type="entry name" value="Integrase_recombinase_N"/>
</dbReference>
<dbReference type="InterPro" id="IPR050090">
    <property type="entry name" value="Tyrosine_recombinase_XerCD"/>
</dbReference>
<keyword evidence="2" id="KW-0229">DNA integration</keyword>